<dbReference type="InterPro" id="IPR007627">
    <property type="entry name" value="RNA_pol_sigma70_r2"/>
</dbReference>
<name>F3QS14_9BACT</name>
<keyword evidence="3" id="KW-0731">Sigma factor</keyword>
<dbReference type="GO" id="GO:0016987">
    <property type="term" value="F:sigma factor activity"/>
    <property type="evidence" value="ECO:0007669"/>
    <property type="project" value="UniProtKB-KW"/>
</dbReference>
<dbReference type="STRING" id="762982.HMPREF9442_00969"/>
<dbReference type="Gene3D" id="1.10.10.10">
    <property type="entry name" value="Winged helix-like DNA-binding domain superfamily/Winged helix DNA-binding domain"/>
    <property type="match status" value="1"/>
</dbReference>
<keyword evidence="9" id="KW-1185">Reference proteome</keyword>
<comment type="caution">
    <text evidence="8">The sequence shown here is derived from an EMBL/GenBank/DDBJ whole genome shotgun (WGS) entry which is preliminary data.</text>
</comment>
<dbReference type="HOGENOM" id="CLU_047691_3_0_10"/>
<dbReference type="Gene3D" id="1.10.1740.10">
    <property type="match status" value="1"/>
</dbReference>
<keyword evidence="2" id="KW-0805">Transcription regulation</keyword>
<dbReference type="NCBIfam" id="TIGR02937">
    <property type="entry name" value="sigma70-ECF"/>
    <property type="match status" value="1"/>
</dbReference>
<dbReference type="eggNOG" id="COG1595">
    <property type="taxonomic scope" value="Bacteria"/>
</dbReference>
<dbReference type="InterPro" id="IPR013324">
    <property type="entry name" value="RNA_pol_sigma_r3/r4-like"/>
</dbReference>
<evidence type="ECO:0000256" key="1">
    <source>
        <dbReference type="ARBA" id="ARBA00010641"/>
    </source>
</evidence>
<dbReference type="EMBL" id="AFBR01000024">
    <property type="protein sequence ID" value="EGG55577.1"/>
    <property type="molecule type" value="Genomic_DNA"/>
</dbReference>
<dbReference type="OrthoDB" id="1004023at2"/>
<keyword evidence="5" id="KW-0804">Transcription</keyword>
<accession>F3QS14</accession>
<evidence type="ECO:0000259" key="7">
    <source>
        <dbReference type="Pfam" id="PF08281"/>
    </source>
</evidence>
<dbReference type="InterPro" id="IPR013325">
    <property type="entry name" value="RNA_pol_sigma_r2"/>
</dbReference>
<organism evidence="8 9">
    <name type="scientific">Paraprevotella xylaniphila YIT 11841</name>
    <dbReference type="NCBI Taxonomy" id="762982"/>
    <lineage>
        <taxon>Bacteria</taxon>
        <taxon>Pseudomonadati</taxon>
        <taxon>Bacteroidota</taxon>
        <taxon>Bacteroidia</taxon>
        <taxon>Bacteroidales</taxon>
        <taxon>Prevotellaceae</taxon>
        <taxon>Paraprevotella</taxon>
    </lineage>
</organism>
<evidence type="ECO:0000313" key="8">
    <source>
        <dbReference type="EMBL" id="EGG55577.1"/>
    </source>
</evidence>
<dbReference type="PANTHER" id="PTHR43133:SF8">
    <property type="entry name" value="RNA POLYMERASE SIGMA FACTOR HI_1459-RELATED"/>
    <property type="match status" value="1"/>
</dbReference>
<feature type="domain" description="RNA polymerase sigma factor 70 region 4 type 2" evidence="7">
    <location>
        <begin position="133"/>
        <end position="179"/>
    </location>
</feature>
<dbReference type="RefSeq" id="WP_008625698.1">
    <property type="nucleotide sequence ID" value="NZ_GL883827.1"/>
</dbReference>
<dbReference type="SUPFAM" id="SSF88946">
    <property type="entry name" value="Sigma2 domain of RNA polymerase sigma factors"/>
    <property type="match status" value="1"/>
</dbReference>
<dbReference type="InterPro" id="IPR036388">
    <property type="entry name" value="WH-like_DNA-bd_sf"/>
</dbReference>
<dbReference type="Pfam" id="PF04542">
    <property type="entry name" value="Sigma70_r2"/>
    <property type="match status" value="1"/>
</dbReference>
<dbReference type="SUPFAM" id="SSF88659">
    <property type="entry name" value="Sigma3 and sigma4 domains of RNA polymerase sigma factors"/>
    <property type="match status" value="1"/>
</dbReference>
<reference evidence="8 9" key="1">
    <citation type="submission" date="2011-02" db="EMBL/GenBank/DDBJ databases">
        <authorList>
            <person name="Weinstock G."/>
            <person name="Sodergren E."/>
            <person name="Clifton S."/>
            <person name="Fulton L."/>
            <person name="Fulton B."/>
            <person name="Courtney L."/>
            <person name="Fronick C."/>
            <person name="Harrison M."/>
            <person name="Strong C."/>
            <person name="Farmer C."/>
            <person name="Delahaunty K."/>
            <person name="Markovic C."/>
            <person name="Hall O."/>
            <person name="Minx P."/>
            <person name="Tomlinson C."/>
            <person name="Mitreva M."/>
            <person name="Hou S."/>
            <person name="Chen J."/>
            <person name="Wollam A."/>
            <person name="Pepin K.H."/>
            <person name="Johnson M."/>
            <person name="Bhonagiri V."/>
            <person name="Zhang X."/>
            <person name="Suruliraj S."/>
            <person name="Warren W."/>
            <person name="Chinwalla A."/>
            <person name="Mardis E.R."/>
            <person name="Wilson R.K."/>
        </authorList>
    </citation>
    <scope>NUCLEOTIDE SEQUENCE [LARGE SCALE GENOMIC DNA]</scope>
    <source>
        <strain evidence="8 9">YIT 11841</strain>
    </source>
</reference>
<dbReference type="CDD" id="cd06171">
    <property type="entry name" value="Sigma70_r4"/>
    <property type="match status" value="1"/>
</dbReference>
<evidence type="ECO:0000256" key="5">
    <source>
        <dbReference type="ARBA" id="ARBA00023163"/>
    </source>
</evidence>
<evidence type="ECO:0000256" key="3">
    <source>
        <dbReference type="ARBA" id="ARBA00023082"/>
    </source>
</evidence>
<evidence type="ECO:0000256" key="4">
    <source>
        <dbReference type="ARBA" id="ARBA00023125"/>
    </source>
</evidence>
<comment type="similarity">
    <text evidence="1">Belongs to the sigma-70 factor family. ECF subfamily.</text>
</comment>
<dbReference type="PANTHER" id="PTHR43133">
    <property type="entry name" value="RNA POLYMERASE ECF-TYPE SIGMA FACTO"/>
    <property type="match status" value="1"/>
</dbReference>
<dbReference type="Proteomes" id="UP000005546">
    <property type="component" value="Unassembled WGS sequence"/>
</dbReference>
<keyword evidence="4" id="KW-0238">DNA-binding</keyword>
<dbReference type="InterPro" id="IPR039425">
    <property type="entry name" value="RNA_pol_sigma-70-like"/>
</dbReference>
<feature type="domain" description="RNA polymerase sigma-70 region 2" evidence="6">
    <location>
        <begin position="35"/>
        <end position="100"/>
    </location>
</feature>
<dbReference type="AlphaFoldDB" id="F3QS14"/>
<evidence type="ECO:0000256" key="2">
    <source>
        <dbReference type="ARBA" id="ARBA00023015"/>
    </source>
</evidence>
<evidence type="ECO:0000259" key="6">
    <source>
        <dbReference type="Pfam" id="PF04542"/>
    </source>
</evidence>
<sequence>MAVKINFRPSLRKLSDEELMGRVRQMGDEKAFDELYRRYARRLYGFFFRMLGREGQLASDFTQELFLRVWAVRGRYECGRELCPWFFTMAYNLCRNEYRFRNIAVGFAEEVRGGPDTYEEQPELRMDVQMFDRELSTLLDKLPPEQRVLFALRYEEELTVPQLAEVMGIPEGTVKSRLHYLLQYLRKKLKVYETL</sequence>
<evidence type="ECO:0000313" key="9">
    <source>
        <dbReference type="Proteomes" id="UP000005546"/>
    </source>
</evidence>
<dbReference type="GO" id="GO:0003677">
    <property type="term" value="F:DNA binding"/>
    <property type="evidence" value="ECO:0007669"/>
    <property type="project" value="UniProtKB-KW"/>
</dbReference>
<dbReference type="InterPro" id="IPR014284">
    <property type="entry name" value="RNA_pol_sigma-70_dom"/>
</dbReference>
<protein>
    <submittedName>
        <fullName evidence="8">Sigma-70, region 4</fullName>
    </submittedName>
</protein>
<dbReference type="GO" id="GO:0006352">
    <property type="term" value="P:DNA-templated transcription initiation"/>
    <property type="evidence" value="ECO:0007669"/>
    <property type="project" value="InterPro"/>
</dbReference>
<gene>
    <name evidence="8" type="ORF">HMPREF9442_00969</name>
</gene>
<dbReference type="Pfam" id="PF08281">
    <property type="entry name" value="Sigma70_r4_2"/>
    <property type="match status" value="1"/>
</dbReference>
<proteinExistence type="inferred from homology"/>
<dbReference type="InterPro" id="IPR013249">
    <property type="entry name" value="RNA_pol_sigma70_r4_t2"/>
</dbReference>